<evidence type="ECO:0000256" key="1">
    <source>
        <dbReference type="ARBA" id="ARBA00004141"/>
    </source>
</evidence>
<dbReference type="GO" id="GO:0005886">
    <property type="term" value="C:plasma membrane"/>
    <property type="evidence" value="ECO:0007669"/>
    <property type="project" value="UniProtKB-SubCell"/>
</dbReference>
<keyword evidence="4 7" id="KW-0812">Transmembrane</keyword>
<evidence type="ECO:0000256" key="8">
    <source>
        <dbReference type="NCBIfam" id="TIGR00445"/>
    </source>
</evidence>
<dbReference type="PANTHER" id="PTHR22926">
    <property type="entry name" value="PHOSPHO-N-ACETYLMURAMOYL-PENTAPEPTIDE-TRANSFERASE"/>
    <property type="match status" value="1"/>
</dbReference>
<sequence>MSTFLLGLAFSLIVTVLVVPRLRDWFKKIKVAQMVMRTGDHEPDHAAKAGTPTMGGAAFIPVVVIGFVLLSLVTKNAAPTGWATLIAIIVFAIVGAFDDSIKVFNHRDEGLRFLPKLFSEISAAILGVIVLAVGKFDFFLTLPFGLGEWHNVVAYTLFTIFWLVGWSNATNLTDGLDGLASGTAIIAYVAYLVIAVVQGDTTMVLLDALMIGALLGFLFFNHYPATIFMGDTGSLALGAGLAMNSLVLHHEWSLLIIGFVFMMETLSVIIQVTSFHFFKKRVFLMTPIHHSFEKGGLTGNTDKPWNEWQVNFFFWGIGLVMAAIYLLIWFY</sequence>
<feature type="transmembrane region" description="Helical" evidence="7">
    <location>
        <begin position="117"/>
        <end position="140"/>
    </location>
</feature>
<comment type="pathway">
    <text evidence="7">Cell wall biogenesis; peptidoglycan biosynthesis.</text>
</comment>
<organism evidence="10 11">
    <name type="scientific">Weissella bombi</name>
    <dbReference type="NCBI Taxonomy" id="1505725"/>
    <lineage>
        <taxon>Bacteria</taxon>
        <taxon>Bacillati</taxon>
        <taxon>Bacillota</taxon>
        <taxon>Bacilli</taxon>
        <taxon>Lactobacillales</taxon>
        <taxon>Lactobacillaceae</taxon>
        <taxon>Weissella</taxon>
    </lineage>
</organism>
<keyword evidence="11" id="KW-1185">Reference proteome</keyword>
<feature type="binding site" evidence="9">
    <location>
        <position position="231"/>
    </location>
    <ligand>
        <name>Mg(2+)</name>
        <dbReference type="ChEBI" id="CHEBI:18420"/>
    </ligand>
</feature>
<feature type="transmembrane region" description="Helical" evidence="7">
    <location>
        <begin position="312"/>
        <end position="330"/>
    </location>
</feature>
<evidence type="ECO:0000256" key="4">
    <source>
        <dbReference type="ARBA" id="ARBA00022692"/>
    </source>
</evidence>
<keyword evidence="3 7" id="KW-0808">Transferase</keyword>
<comment type="cofactor">
    <cofactor evidence="7 9">
        <name>Mg(2+)</name>
        <dbReference type="ChEBI" id="CHEBI:18420"/>
    </cofactor>
</comment>
<dbReference type="OrthoDB" id="9805475at2"/>
<feature type="transmembrane region" description="Helical" evidence="7">
    <location>
        <begin position="80"/>
        <end position="97"/>
    </location>
</feature>
<dbReference type="InterPro" id="IPR018480">
    <property type="entry name" value="PNAcMuramoyl-5peptid_Trfase_CS"/>
</dbReference>
<keyword evidence="7 9" id="KW-0460">Magnesium</keyword>
<evidence type="ECO:0000256" key="3">
    <source>
        <dbReference type="ARBA" id="ARBA00022679"/>
    </source>
</evidence>
<keyword evidence="7" id="KW-0131">Cell cycle</keyword>
<comment type="function">
    <text evidence="7">Catalyzes the initial step of the lipid cycle reactions in the biosynthesis of the cell wall peptidoglycan: transfers peptidoglycan precursor phospho-MurNAc-pentapeptide from UDP-MurNAc-pentapeptide onto the lipid carrier undecaprenyl phosphate, yielding undecaprenyl-pyrophosphoryl-MurNAc-pentapeptide, known as lipid I.</text>
</comment>
<dbReference type="PROSITE" id="PS01348">
    <property type="entry name" value="MRAY_2"/>
    <property type="match status" value="1"/>
</dbReference>
<comment type="similarity">
    <text evidence="2 7">Belongs to the glycosyltransferase 4 family. MraY subfamily.</text>
</comment>
<evidence type="ECO:0000256" key="6">
    <source>
        <dbReference type="ARBA" id="ARBA00023136"/>
    </source>
</evidence>
<dbReference type="HAMAP" id="MF_00038">
    <property type="entry name" value="MraY"/>
    <property type="match status" value="1"/>
</dbReference>
<keyword evidence="7" id="KW-0132">Cell division</keyword>
<dbReference type="GO" id="GO:0009252">
    <property type="term" value="P:peptidoglycan biosynthetic process"/>
    <property type="evidence" value="ECO:0007669"/>
    <property type="project" value="UniProtKB-UniRule"/>
</dbReference>
<dbReference type="Pfam" id="PF00953">
    <property type="entry name" value="Glycos_transf_4"/>
    <property type="match status" value="1"/>
</dbReference>
<comment type="catalytic activity">
    <reaction evidence="7">
        <text>UDP-N-acetyl-alpha-D-muramoyl-L-alanyl-gamma-D-glutamyl-L-lysyl-D-alanyl-D-alanine + di-trans,octa-cis-undecaprenyl phosphate = Mur2Ac(oyl-L-Ala-gamma-D-Glu-L-Lys-D-Ala-D-Ala)-di-trans,octa-cis-undecaprenyl diphosphate + UMP</text>
        <dbReference type="Rhea" id="RHEA:21920"/>
        <dbReference type="ChEBI" id="CHEBI:57865"/>
        <dbReference type="ChEBI" id="CHEBI:60032"/>
        <dbReference type="ChEBI" id="CHEBI:60392"/>
        <dbReference type="ChEBI" id="CHEBI:70758"/>
        <dbReference type="EC" id="2.7.8.13"/>
    </reaction>
</comment>
<gene>
    <name evidence="7" type="primary">mraY</name>
    <name evidence="10" type="ORF">GA0061074_10387</name>
</gene>
<dbReference type="GO" id="GO:0071555">
    <property type="term" value="P:cell wall organization"/>
    <property type="evidence" value="ECO:0007669"/>
    <property type="project" value="UniProtKB-KW"/>
</dbReference>
<proteinExistence type="inferred from homology"/>
<comment type="subcellular location">
    <subcellularLocation>
        <location evidence="7">Cell membrane</location>
        <topology evidence="7">Multi-pass membrane protein</topology>
    </subcellularLocation>
    <subcellularLocation>
        <location evidence="1">Membrane</location>
        <topology evidence="1">Multi-pass membrane protein</topology>
    </subcellularLocation>
</comment>
<feature type="transmembrane region" description="Helical" evidence="7">
    <location>
        <begin position="152"/>
        <end position="169"/>
    </location>
</feature>
<dbReference type="PROSITE" id="PS01347">
    <property type="entry name" value="MRAY_1"/>
    <property type="match status" value="1"/>
</dbReference>
<dbReference type="CDD" id="cd06852">
    <property type="entry name" value="GT_MraY"/>
    <property type="match status" value="1"/>
</dbReference>
<evidence type="ECO:0000256" key="2">
    <source>
        <dbReference type="ARBA" id="ARBA00005583"/>
    </source>
</evidence>
<dbReference type="PANTHER" id="PTHR22926:SF5">
    <property type="entry name" value="PHOSPHO-N-ACETYLMURAMOYL-PENTAPEPTIDE-TRANSFERASE HOMOLOG"/>
    <property type="match status" value="1"/>
</dbReference>
<evidence type="ECO:0000256" key="7">
    <source>
        <dbReference type="HAMAP-Rule" id="MF_00038"/>
    </source>
</evidence>
<dbReference type="RefSeq" id="WP_092461930.1">
    <property type="nucleotide sequence ID" value="NZ_BJEE01000004.1"/>
</dbReference>
<accession>A0A1C3ZZV9</accession>
<dbReference type="NCBIfam" id="TIGR00445">
    <property type="entry name" value="mraY"/>
    <property type="match status" value="1"/>
</dbReference>
<feature type="transmembrane region" description="Helical" evidence="7">
    <location>
        <begin position="254"/>
        <end position="278"/>
    </location>
</feature>
<dbReference type="Proteomes" id="UP000199268">
    <property type="component" value="Unassembled WGS sequence"/>
</dbReference>
<evidence type="ECO:0000313" key="11">
    <source>
        <dbReference type="Proteomes" id="UP000199268"/>
    </source>
</evidence>
<name>A0A1C3ZZV9_9LACO</name>
<keyword evidence="6 7" id="KW-0472">Membrane</keyword>
<dbReference type="AlphaFoldDB" id="A0A1C3ZZV9"/>
<feature type="transmembrane region" description="Helical" evidence="7">
    <location>
        <begin position="54"/>
        <end position="73"/>
    </location>
</feature>
<evidence type="ECO:0000256" key="9">
    <source>
        <dbReference type="PIRSR" id="PIRSR600715-1"/>
    </source>
</evidence>
<keyword evidence="5 7" id="KW-1133">Transmembrane helix</keyword>
<dbReference type="EC" id="2.7.8.13" evidence="7 8"/>
<dbReference type="GO" id="GO:0046872">
    <property type="term" value="F:metal ion binding"/>
    <property type="evidence" value="ECO:0007669"/>
    <property type="project" value="UniProtKB-KW"/>
</dbReference>
<feature type="transmembrane region" description="Helical" evidence="7">
    <location>
        <begin position="204"/>
        <end position="221"/>
    </location>
</feature>
<keyword evidence="7 9" id="KW-0479">Metal-binding</keyword>
<evidence type="ECO:0000313" key="10">
    <source>
        <dbReference type="EMBL" id="SCB87851.1"/>
    </source>
</evidence>
<keyword evidence="7" id="KW-0961">Cell wall biogenesis/degradation</keyword>
<dbReference type="STRING" id="1505725.GA0061074_10387"/>
<dbReference type="InterPro" id="IPR003524">
    <property type="entry name" value="PNAcMuramoyl-5peptid_Trfase"/>
</dbReference>
<dbReference type="GO" id="GO:0008360">
    <property type="term" value="P:regulation of cell shape"/>
    <property type="evidence" value="ECO:0007669"/>
    <property type="project" value="UniProtKB-KW"/>
</dbReference>
<reference evidence="11" key="1">
    <citation type="submission" date="2016-08" db="EMBL/GenBank/DDBJ databases">
        <authorList>
            <person name="Varghese N."/>
            <person name="Submissions Spin"/>
        </authorList>
    </citation>
    <scope>NUCLEOTIDE SEQUENCE [LARGE SCALE GENOMIC DNA]</scope>
    <source>
        <strain evidence="11">R-53094</strain>
    </source>
</reference>
<keyword evidence="7" id="KW-0573">Peptidoglycan synthesis</keyword>
<dbReference type="GO" id="GO:0008963">
    <property type="term" value="F:phospho-N-acetylmuramoyl-pentapeptide-transferase activity"/>
    <property type="evidence" value="ECO:0007669"/>
    <property type="project" value="UniProtKB-UniRule"/>
</dbReference>
<protein>
    <recommendedName>
        <fullName evidence="7 8">Phospho-N-acetylmuramoyl-pentapeptide-transferase</fullName>
        <ecNumber evidence="7 8">2.7.8.13</ecNumber>
    </recommendedName>
    <alternativeName>
        <fullName evidence="7">UDP-MurNAc-pentapeptide phosphotransferase</fullName>
    </alternativeName>
</protein>
<keyword evidence="7" id="KW-0133">Cell shape</keyword>
<dbReference type="EMBL" id="FMAO01000003">
    <property type="protein sequence ID" value="SCB87851.1"/>
    <property type="molecule type" value="Genomic_DNA"/>
</dbReference>
<dbReference type="GO" id="GO:0051301">
    <property type="term" value="P:cell division"/>
    <property type="evidence" value="ECO:0007669"/>
    <property type="project" value="UniProtKB-KW"/>
</dbReference>
<feature type="transmembrane region" description="Helical" evidence="7">
    <location>
        <begin position="227"/>
        <end position="247"/>
    </location>
</feature>
<feature type="transmembrane region" description="Helical" evidence="7">
    <location>
        <begin position="175"/>
        <end position="197"/>
    </location>
</feature>
<feature type="binding site" evidence="9">
    <location>
        <position position="171"/>
    </location>
    <ligand>
        <name>Mg(2+)</name>
        <dbReference type="ChEBI" id="CHEBI:18420"/>
    </ligand>
</feature>
<dbReference type="Pfam" id="PF10555">
    <property type="entry name" value="MraY_sig1"/>
    <property type="match status" value="1"/>
</dbReference>
<evidence type="ECO:0000256" key="5">
    <source>
        <dbReference type="ARBA" id="ARBA00022989"/>
    </source>
</evidence>
<keyword evidence="7" id="KW-1003">Cell membrane</keyword>
<dbReference type="InterPro" id="IPR000715">
    <property type="entry name" value="Glycosyl_transferase_4"/>
</dbReference>
<dbReference type="UniPathway" id="UPA00219"/>